<reference evidence="2" key="1">
    <citation type="submission" date="2021-03" db="EMBL/GenBank/DDBJ databases">
        <title>A new species, PO-11, isolated from a karst cave deposit.</title>
        <authorList>
            <person name="Zhaoxiaoyong W."/>
        </authorList>
    </citation>
    <scope>NUCLEOTIDE SEQUENCE</scope>
    <source>
        <strain evidence="2">PO-11</strain>
    </source>
</reference>
<dbReference type="AlphaFoldDB" id="A0A939HJ50"/>
<comment type="caution">
    <text evidence="2">The sequence shown here is derived from an EMBL/GenBank/DDBJ whole genome shotgun (WGS) entry which is preliminary data.</text>
</comment>
<proteinExistence type="predicted"/>
<sequence>MELVTAMEELGETAPFGRTVPHTVEMLPGAMGESAMPDGQRHAGAPAMPSAAVDATAGSS</sequence>
<dbReference type="EMBL" id="JAFNLL010000022">
    <property type="protein sequence ID" value="MBO1268370.1"/>
    <property type="molecule type" value="Genomic_DNA"/>
</dbReference>
<gene>
    <name evidence="2" type="ORF">J1902_10350</name>
</gene>
<organism evidence="2 3">
    <name type="scientific">Arthrobacter cavernae</name>
    <dbReference type="NCBI Taxonomy" id="2817681"/>
    <lineage>
        <taxon>Bacteria</taxon>
        <taxon>Bacillati</taxon>
        <taxon>Actinomycetota</taxon>
        <taxon>Actinomycetes</taxon>
        <taxon>Micrococcales</taxon>
        <taxon>Micrococcaceae</taxon>
        <taxon>Arthrobacter</taxon>
    </lineage>
</organism>
<evidence type="ECO:0000256" key="1">
    <source>
        <dbReference type="SAM" id="MobiDB-lite"/>
    </source>
</evidence>
<evidence type="ECO:0000313" key="3">
    <source>
        <dbReference type="Proteomes" id="UP000664164"/>
    </source>
</evidence>
<dbReference type="Proteomes" id="UP000664164">
    <property type="component" value="Unassembled WGS sequence"/>
</dbReference>
<evidence type="ECO:0000313" key="2">
    <source>
        <dbReference type="EMBL" id="MBO1268370.1"/>
    </source>
</evidence>
<feature type="region of interest" description="Disordered" evidence="1">
    <location>
        <begin position="1"/>
        <end position="60"/>
    </location>
</feature>
<protein>
    <submittedName>
        <fullName evidence="2">Uncharacterized protein</fullName>
    </submittedName>
</protein>
<keyword evidence="3" id="KW-1185">Reference proteome</keyword>
<name>A0A939HJ50_9MICC</name>
<dbReference type="RefSeq" id="WP_207616173.1">
    <property type="nucleotide sequence ID" value="NZ_JAFNLL010000022.1"/>
</dbReference>
<accession>A0A939HJ50</accession>